<dbReference type="InterPro" id="IPR051928">
    <property type="entry name" value="NorD/CobT"/>
</dbReference>
<feature type="compositionally biased region" description="Polar residues" evidence="1">
    <location>
        <begin position="226"/>
        <end position="241"/>
    </location>
</feature>
<reference evidence="3 4" key="1">
    <citation type="submission" date="2016-04" db="EMBL/GenBank/DDBJ databases">
        <title>Complete genome sequence of Fictibacillus phosphorivorans G25-29, a strain toxic to nematodes.</title>
        <authorList>
            <person name="Zheng Z."/>
        </authorList>
    </citation>
    <scope>NUCLEOTIDE SEQUENCE [LARGE SCALE GENOMIC DNA]</scope>
    <source>
        <strain evidence="3 4">G25-29</strain>
    </source>
</reference>
<feature type="region of interest" description="Disordered" evidence="1">
    <location>
        <begin position="310"/>
        <end position="357"/>
    </location>
</feature>
<dbReference type="KEGG" id="fpn:ABE65_019530"/>
<dbReference type="PANTHER" id="PTHR41248:SF1">
    <property type="entry name" value="NORD PROTEIN"/>
    <property type="match status" value="1"/>
</dbReference>
<dbReference type="EMBL" id="CP015378">
    <property type="protein sequence ID" value="ANC78873.1"/>
    <property type="molecule type" value="Genomic_DNA"/>
</dbReference>
<gene>
    <name evidence="3" type="ORF">ABE65_019530</name>
</gene>
<dbReference type="Gene3D" id="3.40.50.410">
    <property type="entry name" value="von Willebrand factor, type A domain"/>
    <property type="match status" value="1"/>
</dbReference>
<evidence type="ECO:0000256" key="1">
    <source>
        <dbReference type="SAM" id="MobiDB-lite"/>
    </source>
</evidence>
<evidence type="ECO:0000313" key="3">
    <source>
        <dbReference type="EMBL" id="ANC78873.1"/>
    </source>
</evidence>
<organism evidence="3 4">
    <name type="scientific">Fictibacillus phosphorivorans</name>
    <dbReference type="NCBI Taxonomy" id="1221500"/>
    <lineage>
        <taxon>Bacteria</taxon>
        <taxon>Bacillati</taxon>
        <taxon>Bacillota</taxon>
        <taxon>Bacilli</taxon>
        <taxon>Bacillales</taxon>
        <taxon>Fictibacillaceae</taxon>
        <taxon>Fictibacillus</taxon>
    </lineage>
</organism>
<protein>
    <recommendedName>
        <fullName evidence="2">VWFA domain-containing protein</fullName>
    </recommendedName>
</protein>
<dbReference type="SUPFAM" id="SSF53300">
    <property type="entry name" value="vWA-like"/>
    <property type="match status" value="1"/>
</dbReference>
<keyword evidence="4" id="KW-1185">Reference proteome</keyword>
<dbReference type="CDD" id="cd01454">
    <property type="entry name" value="vWA_norD_type"/>
    <property type="match status" value="1"/>
</dbReference>
<feature type="region of interest" description="Disordered" evidence="1">
    <location>
        <begin position="226"/>
        <end position="294"/>
    </location>
</feature>
<proteinExistence type="predicted"/>
<dbReference type="PANTHER" id="PTHR41248">
    <property type="entry name" value="NORD PROTEIN"/>
    <property type="match status" value="1"/>
</dbReference>
<dbReference type="InterPro" id="IPR025861">
    <property type="entry name" value="CobT_VWA_dom"/>
</dbReference>
<accession>A0A160IQV7</accession>
<dbReference type="SMART" id="SM00327">
    <property type="entry name" value="VWA"/>
    <property type="match status" value="1"/>
</dbReference>
<evidence type="ECO:0000313" key="4">
    <source>
        <dbReference type="Proteomes" id="UP000076623"/>
    </source>
</evidence>
<name>A0A160IQV7_9BACL</name>
<dbReference type="STRING" id="1221500.ABE65_019530"/>
<dbReference type="InterPro" id="IPR036465">
    <property type="entry name" value="vWFA_dom_sf"/>
</dbReference>
<dbReference type="RefSeq" id="WP_066398699.1">
    <property type="nucleotide sequence ID" value="NZ_CP015378.1"/>
</dbReference>
<feature type="compositionally biased region" description="Basic and acidic residues" evidence="1">
    <location>
        <begin position="259"/>
        <end position="284"/>
    </location>
</feature>
<feature type="compositionally biased region" description="Polar residues" evidence="1">
    <location>
        <begin position="345"/>
        <end position="354"/>
    </location>
</feature>
<sequence>MKFLVFADTKIDSFVHMQLIDLSRSLSKVDKMDVSFSYHSYLERSSGITHVSQFWNPYPRDIQLEGWKSDVYLRSYGTQFHTDDHVIWDTLNKLKSHPHREFLKQVLLFAEDYRLEQICVNGRPGMMHAFKLRKETFQVHYNREYRKHIQQKRTLDALFCHIILLANKRFVAVPQETQELYQELRSLLTKLTTAKSTEDIAAIITEMAAITQKHLNLNDMKTAYRSFSDQSQQSKTTGESEQNFDDLTRNNETQTKKTITKDEDSDKDKDDKEKESHSSWHDETSDPQDSFLQMDLDQGTNTDLLGEGAREAESGDAVFGSVQTSAKRTDNNDFDTQNEHEAETDNNQSGSDSANHFPYGEVNKNVTEHFLPAKPATLDEIAQYDEYNQEIAPFVSQLKQNFLKTMEHKRTAPREDLHFGRLGKKLTRLATDKNPRLFRKKQESQQELDTTFTLLVDCSASMFNKMEETQKGIVLFHETLKALRIPHSVVGFWEDAADASTNDQPNYFHEVISYRNSLHQSGAPIIQLEPQEDNRDGYSIRRMGEELAKRPEQQKILLVFSDGEPAAFDYESHGVLDTHEAVTRTRKLGIETIGMFIANGEITEEEEKLMQNIYGPQNVVVPSASELVDYLMPVLRKLLFKSL</sequence>
<dbReference type="Proteomes" id="UP000076623">
    <property type="component" value="Chromosome"/>
</dbReference>
<feature type="domain" description="VWFA" evidence="2">
    <location>
        <begin position="449"/>
        <end position="632"/>
    </location>
</feature>
<dbReference type="InterPro" id="IPR002035">
    <property type="entry name" value="VWF_A"/>
</dbReference>
<evidence type="ECO:0000259" key="2">
    <source>
        <dbReference type="SMART" id="SM00327"/>
    </source>
</evidence>
<dbReference type="AlphaFoldDB" id="A0A160IQV7"/>
<dbReference type="Pfam" id="PF11775">
    <property type="entry name" value="CobT_C"/>
    <property type="match status" value="1"/>
</dbReference>
<feature type="compositionally biased region" description="Basic and acidic residues" evidence="1">
    <location>
        <begin position="327"/>
        <end position="343"/>
    </location>
</feature>